<reference evidence="2" key="1">
    <citation type="submission" date="2020-11" db="EMBL/GenBank/DDBJ databases">
        <authorList>
            <consortium name="DOE Joint Genome Institute"/>
            <person name="Ahrendt S."/>
            <person name="Riley R."/>
            <person name="Andreopoulos W."/>
            <person name="LaButti K."/>
            <person name="Pangilinan J."/>
            <person name="Ruiz-duenas F.J."/>
            <person name="Barrasa J.M."/>
            <person name="Sanchez-Garcia M."/>
            <person name="Camarero S."/>
            <person name="Miyauchi S."/>
            <person name="Serrano A."/>
            <person name="Linde D."/>
            <person name="Babiker R."/>
            <person name="Drula E."/>
            <person name="Ayuso-Fernandez I."/>
            <person name="Pacheco R."/>
            <person name="Padilla G."/>
            <person name="Ferreira P."/>
            <person name="Barriuso J."/>
            <person name="Kellner H."/>
            <person name="Castanera R."/>
            <person name="Alfaro M."/>
            <person name="Ramirez L."/>
            <person name="Pisabarro A.G."/>
            <person name="Kuo A."/>
            <person name="Tritt A."/>
            <person name="Lipzen A."/>
            <person name="He G."/>
            <person name="Yan M."/>
            <person name="Ng V."/>
            <person name="Cullen D."/>
            <person name="Martin F."/>
            <person name="Rosso M.-N."/>
            <person name="Henrissat B."/>
            <person name="Hibbett D."/>
            <person name="Martinez A.T."/>
            <person name="Grigoriev I.V."/>
        </authorList>
    </citation>
    <scope>NUCLEOTIDE SEQUENCE</scope>
    <source>
        <strain evidence="2">AH 44721</strain>
    </source>
</reference>
<feature type="region of interest" description="Disordered" evidence="1">
    <location>
        <begin position="67"/>
        <end position="103"/>
    </location>
</feature>
<feature type="compositionally biased region" description="Basic and acidic residues" evidence="1">
    <location>
        <begin position="75"/>
        <end position="103"/>
    </location>
</feature>
<dbReference type="OrthoDB" id="2688210at2759"/>
<accession>A0A9P5TH77</accession>
<proteinExistence type="predicted"/>
<comment type="caution">
    <text evidence="2">The sequence shown here is derived from an EMBL/GenBank/DDBJ whole genome shotgun (WGS) entry which is preliminary data.</text>
</comment>
<evidence type="ECO:0000256" key="1">
    <source>
        <dbReference type="SAM" id="MobiDB-lite"/>
    </source>
</evidence>
<dbReference type="Proteomes" id="UP000724874">
    <property type="component" value="Unassembled WGS sequence"/>
</dbReference>
<evidence type="ECO:0000313" key="2">
    <source>
        <dbReference type="EMBL" id="KAF8880705.1"/>
    </source>
</evidence>
<name>A0A9P5TH77_GYMJU</name>
<protein>
    <submittedName>
        <fullName evidence="2">Uncharacterized protein</fullName>
    </submittedName>
</protein>
<organism evidence="2 3">
    <name type="scientific">Gymnopilus junonius</name>
    <name type="common">Spectacular rustgill mushroom</name>
    <name type="synonym">Gymnopilus spectabilis subsp. junonius</name>
    <dbReference type="NCBI Taxonomy" id="109634"/>
    <lineage>
        <taxon>Eukaryota</taxon>
        <taxon>Fungi</taxon>
        <taxon>Dikarya</taxon>
        <taxon>Basidiomycota</taxon>
        <taxon>Agaricomycotina</taxon>
        <taxon>Agaricomycetes</taxon>
        <taxon>Agaricomycetidae</taxon>
        <taxon>Agaricales</taxon>
        <taxon>Agaricineae</taxon>
        <taxon>Hymenogastraceae</taxon>
        <taxon>Gymnopilus</taxon>
    </lineage>
</organism>
<dbReference type="AlphaFoldDB" id="A0A9P5TH77"/>
<dbReference type="EMBL" id="JADNYJ010000138">
    <property type="protein sequence ID" value="KAF8880705.1"/>
    <property type="molecule type" value="Genomic_DNA"/>
</dbReference>
<evidence type="ECO:0000313" key="3">
    <source>
        <dbReference type="Proteomes" id="UP000724874"/>
    </source>
</evidence>
<sequence>MDERIAQNPHLEAMPDHAGPHYDVLRAALTQNGMSEEGAVQALNTSWIHQHDEWIQRWDQQAIDDDDAVEAQRQQQEEEQRVTQEQQEREQEHAEVGKKKPKMKDFDDAAVVSSYIAPRPSQYALHRIEDAEYVELWYFTPEGCADASKLQHTQNDDTFGLTKVDDMVTLKSVSSLKASRNVVPDADLSFQQMSMAKNALIPLMAKYEWTERAVNAFAQFFTLLEMHPHRLREYGERALLVYQARVRWEWHDQMKLGNPFNIGIMNNNLLQSIHRELLDKAQVNSLNEVSNPFSHFSFNGLLTSLFFSFNHPSNNEPCTALHVNCYCYVLTYAPNVATIMDAVIIVLATLSRLP</sequence>
<keyword evidence="3" id="KW-1185">Reference proteome</keyword>
<gene>
    <name evidence="2" type="ORF">CPB84DRAFT_1687527</name>
</gene>